<dbReference type="GO" id="GO:0000082">
    <property type="term" value="P:G1/S transition of mitotic cell cycle"/>
    <property type="evidence" value="ECO:0007669"/>
    <property type="project" value="TreeGrafter"/>
</dbReference>
<dbReference type="InterPro" id="IPR050164">
    <property type="entry name" value="Peptidase_C19"/>
</dbReference>
<feature type="region of interest" description="Disordered" evidence="1">
    <location>
        <begin position="1118"/>
        <end position="1241"/>
    </location>
</feature>
<feature type="compositionally biased region" description="Basic and acidic residues" evidence="1">
    <location>
        <begin position="1069"/>
        <end position="1091"/>
    </location>
</feature>
<dbReference type="InterPro" id="IPR001394">
    <property type="entry name" value="Peptidase_C19_UCH"/>
</dbReference>
<dbReference type="GO" id="GO:0005829">
    <property type="term" value="C:cytosol"/>
    <property type="evidence" value="ECO:0007669"/>
    <property type="project" value="TreeGrafter"/>
</dbReference>
<dbReference type="Gene3D" id="3.90.70.10">
    <property type="entry name" value="Cysteine proteinases"/>
    <property type="match status" value="2"/>
</dbReference>
<organism evidence="3 4">
    <name type="scientific">Branchiostoma lanceolatum</name>
    <name type="common">Common lancelet</name>
    <name type="synonym">Amphioxus lanceolatum</name>
    <dbReference type="NCBI Taxonomy" id="7740"/>
    <lineage>
        <taxon>Eukaryota</taxon>
        <taxon>Metazoa</taxon>
        <taxon>Chordata</taxon>
        <taxon>Cephalochordata</taxon>
        <taxon>Leptocardii</taxon>
        <taxon>Amphioxiformes</taxon>
        <taxon>Branchiostomatidae</taxon>
        <taxon>Branchiostoma</taxon>
    </lineage>
</organism>
<reference evidence="3" key="1">
    <citation type="submission" date="2022-01" db="EMBL/GenBank/DDBJ databases">
        <authorList>
            <person name="Braso-Vives M."/>
        </authorList>
    </citation>
    <scope>NUCLEOTIDE SEQUENCE</scope>
</reference>
<dbReference type="InterPro" id="IPR018200">
    <property type="entry name" value="USP_CS"/>
</dbReference>
<feature type="region of interest" description="Disordered" evidence="1">
    <location>
        <begin position="455"/>
        <end position="476"/>
    </location>
</feature>
<dbReference type="SUPFAM" id="SSF54001">
    <property type="entry name" value="Cysteine proteinases"/>
    <property type="match status" value="1"/>
</dbReference>
<feature type="compositionally biased region" description="Pro residues" evidence="1">
    <location>
        <begin position="608"/>
        <end position="618"/>
    </location>
</feature>
<feature type="region of interest" description="Disordered" evidence="1">
    <location>
        <begin position="835"/>
        <end position="897"/>
    </location>
</feature>
<feature type="region of interest" description="Disordered" evidence="1">
    <location>
        <begin position="604"/>
        <end position="643"/>
    </location>
</feature>
<dbReference type="GO" id="GO:0004843">
    <property type="term" value="F:cysteine-type deubiquitinase activity"/>
    <property type="evidence" value="ECO:0007669"/>
    <property type="project" value="InterPro"/>
</dbReference>
<feature type="compositionally biased region" description="Basic and acidic residues" evidence="1">
    <location>
        <begin position="269"/>
        <end position="280"/>
    </location>
</feature>
<feature type="compositionally biased region" description="Basic and acidic residues" evidence="1">
    <location>
        <begin position="966"/>
        <end position="981"/>
    </location>
</feature>
<dbReference type="PANTHER" id="PTHR24006">
    <property type="entry name" value="UBIQUITIN CARBOXYL-TERMINAL HYDROLASE"/>
    <property type="match status" value="1"/>
</dbReference>
<sequence length="1362" mass="153707">MLSDADLPLVIEGVVRFQSNSGTFPKKEGCLILKVDKRGEYALVVRQNLGKTWEVKVKHMYSNKSYFEQTKDRTKGETKIIVQFKDKGNNASTAYLEDADPAEVKRFCRCLDQAKHRKSSQNRVPTGRIVSQRTSPPMAAQHPDTPTPDLDGLTPSKKRPRSQENQTPNKSLRQAGNTSTPIKQRQATPAKGEQTPSRGHTPLRVPTPRPDSKHTPGRDSSLSRFKREHGGVETETAAHSTGANLRENTKQNDRSPSVPRKGNSGFLESAKKKFEAGDEKRKFSAVSLSTSFYSNPAPKNYTIPKYRPGIMPAPQPRRLHQAENYTGWSDKNKGLVKSQAQPSLQGFSNLGNTCYMNAILQALRGMETFSIDLINREVIRAVEETTLYRNIAALFRYCNKPTEKQEAFRKQQFLKGVKTAVSSSAQRFSGYLQHDAHEFLSQCLDQLKEDVKKVRSDKAKDNGEDKESLSDSSDDHGLPCPVSQNFQFEVIHTISCKSCRDVVTKQEKFHDLSLTLPRRRKDMNPWSLQDLLDQFFISEDLEYTCTRCESKQSRVSHHFIKLPRVLILHLKRYNYNHAMSENRKMEQPVFLPLYLTLQSHCTEETHPCRPPSIPPSFHPPTERRTDTTGDNRNAGTSAKKSFSFRPSKAYERIQMMESSEDESLGNRSVKKESQLPTEEDIELQKAIQLSKETAEAEKFQQSLFLMSSDSDFTSTSDFTLDNVTEEEQLRRALQNSMQESETPVPVTPQPRDMTLMSPCVLTPLNKESNKKPGLAKGPTPNKPSSQKPPPEAKLFSVISEDKNVNGTGGKDASTMLDFFEGEEETFEIKYTEEPQTVGLCGGNDNPRYASPGQVKRRHHSEGGGSKLGLSSSKKKRLSSPGGGGRANKTLPFAKSNGQRTLGKWLRKNCFTSSDVGVKASCGEVQEESHLSDKCDAISGGMKEEKRAPEDNSTEDEELRSFTQLEGVKRRREEKSKPKDESVSTDSSQDEEVQSSTQLKEVKRREEKSKPKVEIESANSSQDSEIESSTQIDEVIIISTTDLEETSESETPQMRTDSPRMATCVWEAVKGSKHESESEQEDFQKKDPKEVSIKTEVVTKIKSEDPDEIVAKFHEKLAEHSSVTVKSEATNEEAPSVVTSHRRASSDNASADPNNNQDLNNNSEADVESESDKENQQPEEEVVGQGSVGQGSVPSLTLPDWVTEHVQQGEQSDRQKEEEDMQRALDESRALQKEREEKEKEELRKVLELSRQEYDQSFEMDPFEEEISEEEDVAMAEFARSMEEAEAIRKNAETGDLPYSYRLVSVVNHIGKKSSSGHYISDVYDMQKRAWLKWDDSHVECTSERYVREKRQTSGYIFFYMNK</sequence>
<feature type="region of interest" description="Disordered" evidence="1">
    <location>
        <begin position="920"/>
        <end position="1091"/>
    </location>
</feature>
<dbReference type="PROSITE" id="PS50235">
    <property type="entry name" value="USP_3"/>
    <property type="match status" value="1"/>
</dbReference>
<gene>
    <name evidence="3" type="primary">USP37</name>
    <name evidence="3" type="ORF">BLAG_LOCUS10726</name>
</gene>
<feature type="compositionally biased region" description="Polar residues" evidence="1">
    <location>
        <begin position="1016"/>
        <end position="1031"/>
    </location>
</feature>
<dbReference type="Pfam" id="PF02809">
    <property type="entry name" value="UIM"/>
    <property type="match status" value="4"/>
</dbReference>
<dbReference type="EMBL" id="OV696702">
    <property type="protein sequence ID" value="CAH1249718.1"/>
    <property type="molecule type" value="Genomic_DNA"/>
</dbReference>
<dbReference type="PROSITE" id="PS50330">
    <property type="entry name" value="UIM"/>
    <property type="match status" value="2"/>
</dbReference>
<protein>
    <submittedName>
        <fullName evidence="3">USP37 protein</fullName>
    </submittedName>
</protein>
<dbReference type="PANTHER" id="PTHR24006:SF915">
    <property type="entry name" value="UBIQUITIN CARBOXYL-TERMINAL HYDROLASE-RELATED"/>
    <property type="match status" value="1"/>
</dbReference>
<name>A0A8J9Z8B0_BRALA</name>
<keyword evidence="4" id="KW-1185">Reference proteome</keyword>
<dbReference type="GO" id="GO:0005634">
    <property type="term" value="C:nucleus"/>
    <property type="evidence" value="ECO:0007669"/>
    <property type="project" value="TreeGrafter"/>
</dbReference>
<evidence type="ECO:0000256" key="1">
    <source>
        <dbReference type="SAM" id="MobiDB-lite"/>
    </source>
</evidence>
<feature type="compositionally biased region" description="Polar residues" evidence="1">
    <location>
        <begin position="121"/>
        <end position="135"/>
    </location>
</feature>
<feature type="region of interest" description="Disordered" evidence="1">
    <location>
        <begin position="115"/>
        <end position="280"/>
    </location>
</feature>
<proteinExistence type="predicted"/>
<feature type="compositionally biased region" description="Basic and acidic residues" evidence="1">
    <location>
        <begin position="620"/>
        <end position="629"/>
    </location>
</feature>
<evidence type="ECO:0000313" key="3">
    <source>
        <dbReference type="EMBL" id="CAH1249718.1"/>
    </source>
</evidence>
<feature type="compositionally biased region" description="Basic and acidic residues" evidence="1">
    <location>
        <begin position="999"/>
        <end position="1014"/>
    </location>
</feature>
<feature type="compositionally biased region" description="Polar residues" evidence="1">
    <location>
        <begin position="163"/>
        <end position="187"/>
    </location>
</feature>
<dbReference type="InterPro" id="IPR038765">
    <property type="entry name" value="Papain-like_cys_pep_sf"/>
</dbReference>
<dbReference type="SMART" id="SM00726">
    <property type="entry name" value="UIM"/>
    <property type="match status" value="4"/>
</dbReference>
<dbReference type="InterPro" id="IPR028889">
    <property type="entry name" value="USP"/>
</dbReference>
<feature type="region of interest" description="Disordered" evidence="1">
    <location>
        <begin position="733"/>
        <end position="811"/>
    </location>
</feature>
<evidence type="ECO:0000313" key="4">
    <source>
        <dbReference type="Proteomes" id="UP000838412"/>
    </source>
</evidence>
<feature type="compositionally biased region" description="Basic and acidic residues" evidence="1">
    <location>
        <begin position="926"/>
        <end position="949"/>
    </location>
</feature>
<feature type="compositionally biased region" description="Polar residues" evidence="1">
    <location>
        <begin position="630"/>
        <end position="640"/>
    </location>
</feature>
<accession>A0A8J9Z8B0</accession>
<dbReference type="PROSITE" id="PS00972">
    <property type="entry name" value="USP_1"/>
    <property type="match status" value="1"/>
</dbReference>
<dbReference type="PROSITE" id="PS00973">
    <property type="entry name" value="USP_2"/>
    <property type="match status" value="1"/>
</dbReference>
<dbReference type="InterPro" id="IPR003903">
    <property type="entry name" value="UIM_dom"/>
</dbReference>
<dbReference type="Proteomes" id="UP000838412">
    <property type="component" value="Chromosome 17"/>
</dbReference>
<feature type="domain" description="USP" evidence="2">
    <location>
        <begin position="345"/>
        <end position="1362"/>
    </location>
</feature>
<dbReference type="CDD" id="cd02257">
    <property type="entry name" value="Peptidase_C19"/>
    <property type="match status" value="2"/>
</dbReference>
<dbReference type="OrthoDB" id="289038at2759"/>
<feature type="region of interest" description="Disordered" evidence="1">
    <location>
        <begin position="657"/>
        <end position="678"/>
    </location>
</feature>
<dbReference type="GO" id="GO:0016579">
    <property type="term" value="P:protein deubiquitination"/>
    <property type="evidence" value="ECO:0007669"/>
    <property type="project" value="InterPro"/>
</dbReference>
<dbReference type="Pfam" id="PF00443">
    <property type="entry name" value="UCH"/>
    <property type="match status" value="2"/>
</dbReference>
<evidence type="ECO:0000259" key="2">
    <source>
        <dbReference type="PROSITE" id="PS50235"/>
    </source>
</evidence>
<feature type="compositionally biased region" description="Low complexity" evidence="1">
    <location>
        <begin position="1145"/>
        <end position="1161"/>
    </location>
</feature>
<feature type="compositionally biased region" description="Basic and acidic residues" evidence="1">
    <location>
        <begin position="1210"/>
        <end position="1241"/>
    </location>
</feature>